<dbReference type="OrthoDB" id="9815002at2"/>
<name>A0A3A1Y8I8_9GAMM</name>
<dbReference type="GO" id="GO:0009253">
    <property type="term" value="P:peptidoglycan catabolic process"/>
    <property type="evidence" value="ECO:0007669"/>
    <property type="project" value="TreeGrafter"/>
</dbReference>
<feature type="signal peptide" evidence="5">
    <location>
        <begin position="1"/>
        <end position="26"/>
    </location>
</feature>
<sequence length="441" mass="50950">MIKKILKNFLTILFLTFFSFSTLAKANEKEVLKVGMVMSPNYFVQDKEATIGLDYEILNAFAQKQNLTLKIKVYPSLSGLAKALENNEVEIVAGNLNDYFRFLKKSYQTVPYLTEKLTIVAYHATPATTVRYPTASNLIYQAAGADYRQLIPLKVNETDLNIFGLFKLVANNKSYQNNKVRYIVAPENKAKALQQLYPTTIIYEAKDKAGKTIDLKNVFYIKNPDLLKSVNNFLTDFIKTKSFANIKYNNLNALEIYHREESRVFINNMQTKFTKYNSLFEKYSTEMDWRLVMAVGYQESRWTPDAVSPWGPSGFMMLTNATAKALGVTNKLDATQSITEGTKLLMKFRNNLTKEITGYNRDMFAISNYNQGIAKIIDARTWLRKHNLNQNSWVVLAQNYPAMSNQPHKYGKINGKLASEYIINIRKWYYMIVNYIHFYRF</sequence>
<keyword evidence="3 5" id="KW-0732">Signal</keyword>
<evidence type="ECO:0000259" key="6">
    <source>
        <dbReference type="Pfam" id="PF00497"/>
    </source>
</evidence>
<comment type="subcellular location">
    <subcellularLocation>
        <location evidence="1">Cell outer membrane</location>
        <topology evidence="1">Peripheral membrane protein</topology>
    </subcellularLocation>
</comment>
<dbReference type="PANTHER" id="PTHR35936">
    <property type="entry name" value="MEMBRANE-BOUND LYTIC MUREIN TRANSGLYCOSYLASE F"/>
    <property type="match status" value="1"/>
</dbReference>
<feature type="domain" description="Solute-binding protein family 3/N-terminal" evidence="6">
    <location>
        <begin position="32"/>
        <end position="247"/>
    </location>
</feature>
<evidence type="ECO:0000313" key="8">
    <source>
        <dbReference type="EMBL" id="RIY33975.1"/>
    </source>
</evidence>
<dbReference type="AlphaFoldDB" id="A0A3A1Y8I8"/>
<evidence type="ECO:0000256" key="5">
    <source>
        <dbReference type="SAM" id="SignalP"/>
    </source>
</evidence>
<dbReference type="SUPFAM" id="SSF53850">
    <property type="entry name" value="Periplasmic binding protein-like II"/>
    <property type="match status" value="1"/>
</dbReference>
<dbReference type="GO" id="GO:0008933">
    <property type="term" value="F:peptidoglycan lytic transglycosylase activity"/>
    <property type="evidence" value="ECO:0007669"/>
    <property type="project" value="TreeGrafter"/>
</dbReference>
<keyword evidence="4" id="KW-0472">Membrane</keyword>
<dbReference type="InterPro" id="IPR023346">
    <property type="entry name" value="Lysozyme-like_dom_sf"/>
</dbReference>
<comment type="similarity">
    <text evidence="2">Belongs to the bacterial solute-binding protein 3 family.</text>
</comment>
<evidence type="ECO:0008006" key="10">
    <source>
        <dbReference type="Google" id="ProtNLM"/>
    </source>
</evidence>
<dbReference type="Gene3D" id="1.10.530.10">
    <property type="match status" value="1"/>
</dbReference>
<dbReference type="Gene3D" id="3.40.190.10">
    <property type="entry name" value="Periplasmic binding protein-like II"/>
    <property type="match status" value="2"/>
</dbReference>
<gene>
    <name evidence="8" type="ORF">CKF59_05990</name>
</gene>
<organism evidence="8 9">
    <name type="scientific">Psittacicella gerlachiana</name>
    <dbReference type="NCBI Taxonomy" id="2028574"/>
    <lineage>
        <taxon>Bacteria</taxon>
        <taxon>Pseudomonadati</taxon>
        <taxon>Pseudomonadota</taxon>
        <taxon>Gammaproteobacteria</taxon>
        <taxon>Pasteurellales</taxon>
        <taxon>Psittacicellaceae</taxon>
        <taxon>Psittacicella</taxon>
    </lineage>
</organism>
<dbReference type="InterPro" id="IPR008258">
    <property type="entry name" value="Transglycosylase_SLT_dom_1"/>
</dbReference>
<dbReference type="SUPFAM" id="SSF53955">
    <property type="entry name" value="Lysozyme-like"/>
    <property type="match status" value="1"/>
</dbReference>
<dbReference type="Pfam" id="PF01464">
    <property type="entry name" value="SLT"/>
    <property type="match status" value="1"/>
</dbReference>
<proteinExistence type="inferred from homology"/>
<reference evidence="8 9" key="1">
    <citation type="submission" date="2017-08" db="EMBL/GenBank/DDBJ databases">
        <title>Reclassification of Bisgaard taxon 37 and 44.</title>
        <authorList>
            <person name="Christensen H."/>
        </authorList>
    </citation>
    <scope>NUCLEOTIDE SEQUENCE [LARGE SCALE GENOMIC DNA]</scope>
    <source>
        <strain evidence="8 9">EEAB3T1</strain>
    </source>
</reference>
<keyword evidence="4" id="KW-0998">Cell outer membrane</keyword>
<feature type="domain" description="Transglycosylase SLT" evidence="7">
    <location>
        <begin position="283"/>
        <end position="379"/>
    </location>
</feature>
<feature type="chain" id="PRO_5017272374" description="Membrane-bound lytic murein transglycosylase F" evidence="5">
    <location>
        <begin position="27"/>
        <end position="441"/>
    </location>
</feature>
<evidence type="ECO:0000313" key="9">
    <source>
        <dbReference type="Proteomes" id="UP000265964"/>
    </source>
</evidence>
<dbReference type="Proteomes" id="UP000265964">
    <property type="component" value="Unassembled WGS sequence"/>
</dbReference>
<evidence type="ECO:0000259" key="7">
    <source>
        <dbReference type="Pfam" id="PF01464"/>
    </source>
</evidence>
<protein>
    <recommendedName>
        <fullName evidence="10">Membrane-bound lytic murein transglycosylase F</fullName>
    </recommendedName>
</protein>
<evidence type="ECO:0000256" key="1">
    <source>
        <dbReference type="ARBA" id="ARBA00004339"/>
    </source>
</evidence>
<dbReference type="EMBL" id="NRJF01000179">
    <property type="protein sequence ID" value="RIY33975.1"/>
    <property type="molecule type" value="Genomic_DNA"/>
</dbReference>
<evidence type="ECO:0000256" key="4">
    <source>
        <dbReference type="ARBA" id="ARBA00023237"/>
    </source>
</evidence>
<keyword evidence="9" id="KW-1185">Reference proteome</keyword>
<evidence type="ECO:0000256" key="2">
    <source>
        <dbReference type="ARBA" id="ARBA00010333"/>
    </source>
</evidence>
<dbReference type="GO" id="GO:0009279">
    <property type="term" value="C:cell outer membrane"/>
    <property type="evidence" value="ECO:0007669"/>
    <property type="project" value="UniProtKB-SubCell"/>
</dbReference>
<dbReference type="Pfam" id="PF00497">
    <property type="entry name" value="SBP_bac_3"/>
    <property type="match status" value="1"/>
</dbReference>
<dbReference type="InterPro" id="IPR001638">
    <property type="entry name" value="Solute-binding_3/MltF_N"/>
</dbReference>
<evidence type="ECO:0000256" key="3">
    <source>
        <dbReference type="ARBA" id="ARBA00022729"/>
    </source>
</evidence>
<accession>A0A3A1Y8I8</accession>
<dbReference type="PANTHER" id="PTHR35936:SF32">
    <property type="entry name" value="MEMBRANE-BOUND LYTIC MUREIN TRANSGLYCOSYLASE F"/>
    <property type="match status" value="1"/>
</dbReference>
<comment type="caution">
    <text evidence="8">The sequence shown here is derived from an EMBL/GenBank/DDBJ whole genome shotgun (WGS) entry which is preliminary data.</text>
</comment>